<dbReference type="InterPro" id="IPR000719">
    <property type="entry name" value="Prot_kinase_dom"/>
</dbReference>
<organism evidence="2 3">
    <name type="scientific">Cetraspora pellucida</name>
    <dbReference type="NCBI Taxonomy" id="1433469"/>
    <lineage>
        <taxon>Eukaryota</taxon>
        <taxon>Fungi</taxon>
        <taxon>Fungi incertae sedis</taxon>
        <taxon>Mucoromycota</taxon>
        <taxon>Glomeromycotina</taxon>
        <taxon>Glomeromycetes</taxon>
        <taxon>Diversisporales</taxon>
        <taxon>Gigasporaceae</taxon>
        <taxon>Cetraspora</taxon>
    </lineage>
</organism>
<gene>
    <name evidence="2" type="ORF">CPELLU_LOCUS3118</name>
</gene>
<evidence type="ECO:0000313" key="3">
    <source>
        <dbReference type="Proteomes" id="UP000789759"/>
    </source>
</evidence>
<evidence type="ECO:0000313" key="2">
    <source>
        <dbReference type="EMBL" id="CAG8515307.1"/>
    </source>
</evidence>
<dbReference type="EMBL" id="CAJVQA010001462">
    <property type="protein sequence ID" value="CAG8515307.1"/>
    <property type="molecule type" value="Genomic_DNA"/>
</dbReference>
<protein>
    <submittedName>
        <fullName evidence="2">12516_t:CDS:1</fullName>
    </submittedName>
</protein>
<dbReference type="PROSITE" id="PS50011">
    <property type="entry name" value="PROTEIN_KINASE_DOM"/>
    <property type="match status" value="1"/>
</dbReference>
<dbReference type="GO" id="GO:0004672">
    <property type="term" value="F:protein kinase activity"/>
    <property type="evidence" value="ECO:0007669"/>
    <property type="project" value="InterPro"/>
</dbReference>
<name>A0A9N9F7Q5_9GLOM</name>
<evidence type="ECO:0000259" key="1">
    <source>
        <dbReference type="PROSITE" id="PS50011"/>
    </source>
</evidence>
<dbReference type="Gene3D" id="1.10.510.10">
    <property type="entry name" value="Transferase(Phosphotransferase) domain 1"/>
    <property type="match status" value="1"/>
</dbReference>
<dbReference type="InterPro" id="IPR011009">
    <property type="entry name" value="Kinase-like_dom_sf"/>
</dbReference>
<dbReference type="AlphaFoldDB" id="A0A9N9F7Q5"/>
<dbReference type="SUPFAM" id="SSF56112">
    <property type="entry name" value="Protein kinase-like (PK-like)"/>
    <property type="match status" value="1"/>
</dbReference>
<comment type="caution">
    <text evidence="2">The sequence shown here is derived from an EMBL/GenBank/DDBJ whole genome shotgun (WGS) entry which is preliminary data.</text>
</comment>
<feature type="domain" description="Protein kinase" evidence="1">
    <location>
        <begin position="1"/>
        <end position="60"/>
    </location>
</feature>
<proteinExistence type="predicted"/>
<dbReference type="Pfam" id="PF00069">
    <property type="entry name" value="Pkinase"/>
    <property type="match status" value="1"/>
</dbReference>
<keyword evidence="3" id="KW-1185">Reference proteome</keyword>
<sequence>MYGIMPYVAPEVLKRAPFTQAADIYSLGIIMTEIATGKRAFDGERPGFNEGIPECYITLS</sequence>
<dbReference type="GO" id="GO:0005524">
    <property type="term" value="F:ATP binding"/>
    <property type="evidence" value="ECO:0007669"/>
    <property type="project" value="InterPro"/>
</dbReference>
<dbReference type="OrthoDB" id="2441172at2759"/>
<accession>A0A9N9F7Q5</accession>
<dbReference type="Proteomes" id="UP000789759">
    <property type="component" value="Unassembled WGS sequence"/>
</dbReference>
<reference evidence="2" key="1">
    <citation type="submission" date="2021-06" db="EMBL/GenBank/DDBJ databases">
        <authorList>
            <person name="Kallberg Y."/>
            <person name="Tangrot J."/>
            <person name="Rosling A."/>
        </authorList>
    </citation>
    <scope>NUCLEOTIDE SEQUENCE</scope>
    <source>
        <strain evidence="2">FL966</strain>
    </source>
</reference>